<evidence type="ECO:0000256" key="6">
    <source>
        <dbReference type="ARBA" id="ARBA00022989"/>
    </source>
</evidence>
<reference evidence="11 12" key="1">
    <citation type="submission" date="2017-12" db="EMBL/GenBank/DDBJ databases">
        <title>FDA dAtabase for Regulatory Grade micrObial Sequences (FDA-ARGOS): Supporting development and validation of Infectious Disease Dx tests.</title>
        <authorList>
            <person name="Hoffmann M."/>
            <person name="Allard M."/>
            <person name="Evans P."/>
            <person name="Brown E."/>
            <person name="Tallon L.J."/>
            <person name="Sadzewicz L."/>
            <person name="Sengamalay N."/>
            <person name="Ott S."/>
            <person name="Godinez A."/>
            <person name="Nagaraj S."/>
            <person name="Vavikolanu K."/>
            <person name="Aluvathingal J."/>
            <person name="Nadendla S."/>
            <person name="Hobson J."/>
            <person name="Sichtig H."/>
        </authorList>
    </citation>
    <scope>NUCLEOTIDE SEQUENCE [LARGE SCALE GENOMIC DNA]</scope>
    <source>
        <strain evidence="12">ATCC 17749</strain>
        <strain evidence="11">FDAARGOS_97</strain>
    </source>
</reference>
<comment type="subcellular location">
    <subcellularLocation>
        <location evidence="1">Cell membrane</location>
        <topology evidence="1">Multi-pass membrane protein</topology>
    </subcellularLocation>
</comment>
<keyword evidence="12" id="KW-1185">Reference proteome</keyword>
<evidence type="ECO:0000256" key="4">
    <source>
        <dbReference type="ARBA" id="ARBA00022475"/>
    </source>
</evidence>
<dbReference type="GO" id="GO:0005886">
    <property type="term" value="C:plasma membrane"/>
    <property type="evidence" value="ECO:0007669"/>
    <property type="project" value="UniProtKB-SubCell"/>
</dbReference>
<accession>A0A0N8HM47</accession>
<dbReference type="Proteomes" id="UP000714625">
    <property type="component" value="Unassembled WGS sequence"/>
</dbReference>
<evidence type="ECO:0000256" key="2">
    <source>
        <dbReference type="ARBA" id="ARBA00005658"/>
    </source>
</evidence>
<feature type="transmembrane region" description="Helical" evidence="9">
    <location>
        <begin position="54"/>
        <end position="72"/>
    </location>
</feature>
<feature type="transmembrane region" description="Helical" evidence="9">
    <location>
        <begin position="431"/>
        <end position="458"/>
    </location>
</feature>
<dbReference type="EMBL" id="AAXMUW010000095">
    <property type="protein sequence ID" value="EGQ9138077.1"/>
    <property type="molecule type" value="Genomic_DNA"/>
</dbReference>
<evidence type="ECO:0000256" key="1">
    <source>
        <dbReference type="ARBA" id="ARBA00004651"/>
    </source>
</evidence>
<dbReference type="GO" id="GO:0022857">
    <property type="term" value="F:transmembrane transporter activity"/>
    <property type="evidence" value="ECO:0007669"/>
    <property type="project" value="InterPro"/>
</dbReference>
<proteinExistence type="inferred from homology"/>
<evidence type="ECO:0000313" key="10">
    <source>
        <dbReference type="EMBL" id="EGQ9138077.1"/>
    </source>
</evidence>
<dbReference type="InterPro" id="IPR000060">
    <property type="entry name" value="BCCT_transptr"/>
</dbReference>
<name>A0A0N8HM47_VIBAL</name>
<keyword evidence="4" id="KW-1003">Cell membrane</keyword>
<comment type="caution">
    <text evidence="10">The sequence shown here is derived from an EMBL/GenBank/DDBJ whole genome shotgun (WGS) entry which is preliminary data.</text>
</comment>
<dbReference type="PANTHER" id="PTHR30047">
    <property type="entry name" value="HIGH-AFFINITY CHOLINE TRANSPORT PROTEIN-RELATED"/>
    <property type="match status" value="1"/>
</dbReference>
<feature type="transmembrane region" description="Helical" evidence="9">
    <location>
        <begin position="318"/>
        <end position="336"/>
    </location>
</feature>
<dbReference type="OrthoDB" id="9775735at2"/>
<protein>
    <submittedName>
        <fullName evidence="10">BCCT family transporter</fullName>
    </submittedName>
</protein>
<dbReference type="EMBL" id="LOSN02000002">
    <property type="protein sequence ID" value="PNP20305.1"/>
    <property type="molecule type" value="Genomic_DNA"/>
</dbReference>
<dbReference type="eggNOG" id="COG1292">
    <property type="taxonomic scope" value="Bacteria"/>
</dbReference>
<evidence type="ECO:0000313" key="12">
    <source>
        <dbReference type="Proteomes" id="UP000054316"/>
    </source>
</evidence>
<keyword evidence="3" id="KW-0813">Transport</keyword>
<feature type="transmembrane region" description="Helical" evidence="9">
    <location>
        <begin position="348"/>
        <end position="371"/>
    </location>
</feature>
<dbReference type="Pfam" id="PF02028">
    <property type="entry name" value="BCCT"/>
    <property type="match status" value="2"/>
</dbReference>
<gene>
    <name evidence="11" type="ORF">AL553_021960</name>
    <name evidence="10" type="ORF">GHY86_23475</name>
</gene>
<keyword evidence="7 9" id="KW-0472">Membrane</keyword>
<dbReference type="RefSeq" id="WP_021035854.1">
    <property type="nucleotide sequence ID" value="NZ_AP023186.1"/>
</dbReference>
<reference evidence="10" key="2">
    <citation type="submission" date="2019-11" db="EMBL/GenBank/DDBJ databases">
        <authorList>
            <consortium name="PulseNet: The National Subtyping Network for Foodborne Disease Surveillance"/>
            <person name="Tarr C.L."/>
            <person name="Trees E."/>
            <person name="Katz L.S."/>
            <person name="Carleton-Romer H.A."/>
            <person name="Stroika S."/>
            <person name="Kucerova Z."/>
            <person name="Roache K.F."/>
            <person name="Sabol A.L."/>
            <person name="Besser J."/>
            <person name="Gerner-Smidt P."/>
        </authorList>
    </citation>
    <scope>NUCLEOTIDE SEQUENCE</scope>
    <source>
        <strain evidence="10">PNUSAV001129</strain>
    </source>
</reference>
<dbReference type="NCBIfam" id="TIGR00842">
    <property type="entry name" value="bcct"/>
    <property type="match status" value="1"/>
</dbReference>
<feature type="transmembrane region" description="Helical" evidence="9">
    <location>
        <begin position="12"/>
        <end position="34"/>
    </location>
</feature>
<feature type="region of interest" description="Disordered" evidence="8">
    <location>
        <begin position="552"/>
        <end position="578"/>
    </location>
</feature>
<feature type="transmembrane region" description="Helical" evidence="9">
    <location>
        <begin position="496"/>
        <end position="517"/>
    </location>
</feature>
<feature type="transmembrane region" description="Helical" evidence="9">
    <location>
        <begin position="229"/>
        <end position="251"/>
    </location>
</feature>
<feature type="transmembrane region" description="Helical" evidence="9">
    <location>
        <begin position="146"/>
        <end position="164"/>
    </location>
</feature>
<evidence type="ECO:0000256" key="3">
    <source>
        <dbReference type="ARBA" id="ARBA00022448"/>
    </source>
</evidence>
<keyword evidence="6 9" id="KW-1133">Transmembrane helix</keyword>
<dbReference type="Proteomes" id="UP000054316">
    <property type="component" value="Unassembled WGS sequence"/>
</dbReference>
<evidence type="ECO:0000256" key="8">
    <source>
        <dbReference type="SAM" id="MobiDB-lite"/>
    </source>
</evidence>
<evidence type="ECO:0000313" key="11">
    <source>
        <dbReference type="EMBL" id="PNP20305.1"/>
    </source>
</evidence>
<evidence type="ECO:0000313" key="13">
    <source>
        <dbReference type="Proteomes" id="UP000714625"/>
    </source>
</evidence>
<sequence>MRATSGILKGLNPTVTIASKIVVIGFVLFCAILANQAGQYFETISGILLQNMKWFYIGLVSLVVGFLLYLMVSRYGHIRLSKDDEKPEFSYLSWVSMLFSGGMGIGLIFWSVAEPMWHYADNPFTQGLTNEAATTSMKLTFFHWGLHPWSVFIIVALALAYFSYRKDLPFTLRSILYPLIGDRIYGPIGHTVDILTVAVTAFGISQTLGMGVIQINSGLNQAFGLDISLGIQLFIIVSLCTCAVASVLSGVGKGIRRLSEWNMLLSLALVLVVLYIGPTRYILNTLLESTGLYAQNIVGMSLWSDAQNDSGWQNWWTAYYWPWWMTWAPFVGMFVARISKGRTIRELIGGALIVPTLITFLWISVFGGAALKVEQDARVAHQEQVTAAQEAKQTPPADFSGGPILEATKADTTRALFTLFDNLDTGMFGKLLSVLACLLLGTYFITSADSGTLVLCTLDAAGHSEPPTSIRVLWGIMIAAIAGVLLYAGGLKAMQTASIIAGFPIAIFIAVMSLTLFHSIRREPKPWAMLPEHVHPEQEKLDGPVEPLVESKTVASEPIASRSSLKDDSTLNQGPVLS</sequence>
<evidence type="ECO:0000256" key="5">
    <source>
        <dbReference type="ARBA" id="ARBA00022692"/>
    </source>
</evidence>
<dbReference type="AlphaFoldDB" id="A0A0N8HM47"/>
<organism evidence="10 13">
    <name type="scientific">Vibrio alginolyticus</name>
    <dbReference type="NCBI Taxonomy" id="663"/>
    <lineage>
        <taxon>Bacteria</taxon>
        <taxon>Pseudomonadati</taxon>
        <taxon>Pseudomonadota</taxon>
        <taxon>Gammaproteobacteria</taxon>
        <taxon>Vibrionales</taxon>
        <taxon>Vibrionaceae</taxon>
        <taxon>Vibrio</taxon>
    </lineage>
</organism>
<keyword evidence="5 9" id="KW-0812">Transmembrane</keyword>
<feature type="transmembrane region" description="Helical" evidence="9">
    <location>
        <begin position="470"/>
        <end position="490"/>
    </location>
</feature>
<evidence type="ECO:0000256" key="9">
    <source>
        <dbReference type="SAM" id="Phobius"/>
    </source>
</evidence>
<evidence type="ECO:0000256" key="7">
    <source>
        <dbReference type="ARBA" id="ARBA00023136"/>
    </source>
</evidence>
<dbReference type="PANTHER" id="PTHR30047:SF7">
    <property type="entry name" value="HIGH-AFFINITY CHOLINE TRANSPORT PROTEIN"/>
    <property type="match status" value="1"/>
</dbReference>
<comment type="similarity">
    <text evidence="2">Belongs to the BCCT transporter (TC 2.A.15) family.</text>
</comment>
<feature type="transmembrane region" description="Helical" evidence="9">
    <location>
        <begin position="92"/>
        <end position="113"/>
    </location>
</feature>
<feature type="transmembrane region" description="Helical" evidence="9">
    <location>
        <begin position="263"/>
        <end position="283"/>
    </location>
</feature>
<feature type="transmembrane region" description="Helical" evidence="9">
    <location>
        <begin position="184"/>
        <end position="209"/>
    </location>
</feature>